<proteinExistence type="predicted"/>
<dbReference type="AlphaFoldDB" id="A0AAN6X444"/>
<sequence length="249" mass="27630">MRAFILVPLYIYPSPNAWTPLLSAARQHPTLEFLVVVNPANGPGSGSAPDSNYTEVLQELRSLPNIKLVGYVYCNWGKRPETELKADIRGYQAWAGPEGCDIHIEGIFIDEAPAGPEHIQYMANAAQYVRKTLSSPSTKRTAAIVIYNPGIFVDQAYYDSADFIIPFENEAAQWTCEYVQENLALLPARLRARSIAVAHTSNGLDQHTHIVEDAVGKHGFAGHFVTGVPGYTEWCCHWDEYVQHAARVS</sequence>
<keyword evidence="2" id="KW-1185">Reference proteome</keyword>
<dbReference type="EMBL" id="MU864361">
    <property type="protein sequence ID" value="KAK4191037.1"/>
    <property type="molecule type" value="Genomic_DNA"/>
</dbReference>
<name>A0AAN6X444_9PEZI</name>
<accession>A0AAN6X444</accession>
<dbReference type="PANTHER" id="PTHR35040:SF9">
    <property type="entry name" value="4-LIKE CELL SURFACE PROTEIN, PUTATIVE (AFU_ORTHOLOGUE AFUA_4G14080)-RELATED"/>
    <property type="match status" value="1"/>
</dbReference>
<organism evidence="1 2">
    <name type="scientific">Podospora australis</name>
    <dbReference type="NCBI Taxonomy" id="1536484"/>
    <lineage>
        <taxon>Eukaryota</taxon>
        <taxon>Fungi</taxon>
        <taxon>Dikarya</taxon>
        <taxon>Ascomycota</taxon>
        <taxon>Pezizomycotina</taxon>
        <taxon>Sordariomycetes</taxon>
        <taxon>Sordariomycetidae</taxon>
        <taxon>Sordariales</taxon>
        <taxon>Podosporaceae</taxon>
        <taxon>Podospora</taxon>
    </lineage>
</organism>
<gene>
    <name evidence="1" type="ORF">QBC35DRAFT_376543</name>
</gene>
<evidence type="ECO:0000313" key="1">
    <source>
        <dbReference type="EMBL" id="KAK4191037.1"/>
    </source>
</evidence>
<protein>
    <submittedName>
        <fullName evidence="1">Cell surface spherulin 4-like protein</fullName>
    </submittedName>
</protein>
<comment type="caution">
    <text evidence="1">The sequence shown here is derived from an EMBL/GenBank/DDBJ whole genome shotgun (WGS) entry which is preliminary data.</text>
</comment>
<dbReference type="PANTHER" id="PTHR35040">
    <property type="match status" value="1"/>
</dbReference>
<reference evidence="1" key="2">
    <citation type="submission" date="2023-05" db="EMBL/GenBank/DDBJ databases">
        <authorList>
            <consortium name="Lawrence Berkeley National Laboratory"/>
            <person name="Steindorff A."/>
            <person name="Hensen N."/>
            <person name="Bonometti L."/>
            <person name="Westerberg I."/>
            <person name="Brannstrom I.O."/>
            <person name="Guillou S."/>
            <person name="Cros-Aarteil S."/>
            <person name="Calhoun S."/>
            <person name="Haridas S."/>
            <person name="Kuo A."/>
            <person name="Mondo S."/>
            <person name="Pangilinan J."/>
            <person name="Riley R."/>
            <person name="Labutti K."/>
            <person name="Andreopoulos B."/>
            <person name="Lipzen A."/>
            <person name="Chen C."/>
            <person name="Yanf M."/>
            <person name="Daum C."/>
            <person name="Ng V."/>
            <person name="Clum A."/>
            <person name="Ohm R."/>
            <person name="Martin F."/>
            <person name="Silar P."/>
            <person name="Natvig D."/>
            <person name="Lalanne C."/>
            <person name="Gautier V."/>
            <person name="Ament-Velasquez S.L."/>
            <person name="Kruys A."/>
            <person name="Hutchinson M.I."/>
            <person name="Powell A.J."/>
            <person name="Barry K."/>
            <person name="Miller A.N."/>
            <person name="Grigoriev I.V."/>
            <person name="Debuchy R."/>
            <person name="Gladieux P."/>
            <person name="Thoren M.H."/>
            <person name="Johannesson H."/>
        </authorList>
    </citation>
    <scope>NUCLEOTIDE SEQUENCE</scope>
    <source>
        <strain evidence="1">PSN309</strain>
    </source>
</reference>
<dbReference type="Pfam" id="PF12138">
    <property type="entry name" value="Spherulin4"/>
    <property type="match status" value="1"/>
</dbReference>
<reference evidence="1" key="1">
    <citation type="journal article" date="2023" name="Mol. Phylogenet. Evol.">
        <title>Genome-scale phylogeny and comparative genomics of the fungal order Sordariales.</title>
        <authorList>
            <person name="Hensen N."/>
            <person name="Bonometti L."/>
            <person name="Westerberg I."/>
            <person name="Brannstrom I.O."/>
            <person name="Guillou S."/>
            <person name="Cros-Aarteil S."/>
            <person name="Calhoun S."/>
            <person name="Haridas S."/>
            <person name="Kuo A."/>
            <person name="Mondo S."/>
            <person name="Pangilinan J."/>
            <person name="Riley R."/>
            <person name="LaButti K."/>
            <person name="Andreopoulos B."/>
            <person name="Lipzen A."/>
            <person name="Chen C."/>
            <person name="Yan M."/>
            <person name="Daum C."/>
            <person name="Ng V."/>
            <person name="Clum A."/>
            <person name="Steindorff A."/>
            <person name="Ohm R.A."/>
            <person name="Martin F."/>
            <person name="Silar P."/>
            <person name="Natvig D.O."/>
            <person name="Lalanne C."/>
            <person name="Gautier V."/>
            <person name="Ament-Velasquez S.L."/>
            <person name="Kruys A."/>
            <person name="Hutchinson M.I."/>
            <person name="Powell A.J."/>
            <person name="Barry K."/>
            <person name="Miller A.N."/>
            <person name="Grigoriev I.V."/>
            <person name="Debuchy R."/>
            <person name="Gladieux P."/>
            <person name="Hiltunen Thoren M."/>
            <person name="Johannesson H."/>
        </authorList>
    </citation>
    <scope>NUCLEOTIDE SEQUENCE</scope>
    <source>
        <strain evidence="1">PSN309</strain>
    </source>
</reference>
<evidence type="ECO:0000313" key="2">
    <source>
        <dbReference type="Proteomes" id="UP001302126"/>
    </source>
</evidence>
<dbReference type="InterPro" id="IPR021986">
    <property type="entry name" value="Spherulin4"/>
</dbReference>
<dbReference type="Proteomes" id="UP001302126">
    <property type="component" value="Unassembled WGS sequence"/>
</dbReference>